<dbReference type="FunFam" id="3.40.605.10:FF:000026">
    <property type="entry name" value="Aldehyde dehydrogenase, putative"/>
    <property type="match status" value="1"/>
</dbReference>
<dbReference type="AlphaFoldDB" id="A0A1Q4HGT6"/>
<evidence type="ECO:0000313" key="8">
    <source>
        <dbReference type="Proteomes" id="UP000191039"/>
    </source>
</evidence>
<dbReference type="OrthoDB" id="6882680at2"/>
<evidence type="ECO:0000256" key="1">
    <source>
        <dbReference type="ARBA" id="ARBA00009986"/>
    </source>
</evidence>
<evidence type="ECO:0000313" key="7">
    <source>
        <dbReference type="EMBL" id="PEG56457.1"/>
    </source>
</evidence>
<dbReference type="InterPro" id="IPR015590">
    <property type="entry name" value="Aldehyde_DH_dom"/>
</dbReference>
<dbReference type="InterPro" id="IPR029510">
    <property type="entry name" value="Ald_DH_CS_GLU"/>
</dbReference>
<dbReference type="RefSeq" id="WP_073856061.1">
    <property type="nucleotide sequence ID" value="NZ_BAAATC010000019.1"/>
</dbReference>
<dbReference type="STRING" id="1801.BRW64_10035"/>
<dbReference type="Proteomes" id="UP000220340">
    <property type="component" value="Unassembled WGS sequence"/>
</dbReference>
<dbReference type="Pfam" id="PF00171">
    <property type="entry name" value="Aldedh"/>
    <property type="match status" value="1"/>
</dbReference>
<keyword evidence="9" id="KW-1185">Reference proteome</keyword>
<evidence type="ECO:0000256" key="3">
    <source>
        <dbReference type="PROSITE-ProRule" id="PRU10007"/>
    </source>
</evidence>
<dbReference type="FunFam" id="3.40.605.10:FF:000007">
    <property type="entry name" value="NAD/NADP-dependent betaine aldehyde dehydrogenase"/>
    <property type="match status" value="1"/>
</dbReference>
<name>A0A1Q4HGT6_9MYCO</name>
<organism evidence="7 9">
    <name type="scientific">Mycolicibacterium diernhoferi</name>
    <dbReference type="NCBI Taxonomy" id="1801"/>
    <lineage>
        <taxon>Bacteria</taxon>
        <taxon>Bacillati</taxon>
        <taxon>Actinomycetota</taxon>
        <taxon>Actinomycetes</taxon>
        <taxon>Mycobacteriales</taxon>
        <taxon>Mycobacteriaceae</taxon>
        <taxon>Mycolicibacterium</taxon>
    </lineage>
</organism>
<gene>
    <name evidence="6" type="ORF">BV510_10330</name>
    <name evidence="7" type="ORF">CRI78_00975</name>
</gene>
<protein>
    <submittedName>
        <fullName evidence="7">Aldehyde dehydrogenase</fullName>
    </submittedName>
</protein>
<feature type="domain" description="Aldehyde dehydrogenase" evidence="5">
    <location>
        <begin position="20"/>
        <end position="487"/>
    </location>
</feature>
<dbReference type="EMBL" id="PDCR01000001">
    <property type="protein sequence ID" value="PEG56457.1"/>
    <property type="molecule type" value="Genomic_DNA"/>
</dbReference>
<dbReference type="InterPro" id="IPR016163">
    <property type="entry name" value="Ald_DH_C"/>
</dbReference>
<dbReference type="GO" id="GO:0016620">
    <property type="term" value="F:oxidoreductase activity, acting on the aldehyde or oxo group of donors, NAD or NADP as acceptor"/>
    <property type="evidence" value="ECO:0007669"/>
    <property type="project" value="InterPro"/>
</dbReference>
<comment type="caution">
    <text evidence="7">The sequence shown here is derived from an EMBL/GenBank/DDBJ whole genome shotgun (WGS) entry which is preliminary data.</text>
</comment>
<evidence type="ECO:0000256" key="4">
    <source>
        <dbReference type="RuleBase" id="RU003345"/>
    </source>
</evidence>
<reference evidence="7 9" key="2">
    <citation type="submission" date="2017-10" db="EMBL/GenBank/DDBJ databases">
        <title>The new phylogeny of genus Mycobacterium.</title>
        <authorList>
            <person name="Tortoli E."/>
            <person name="Trovato A."/>
            <person name="Cirillo D.M."/>
        </authorList>
    </citation>
    <scope>NUCLEOTIDE SEQUENCE [LARGE SCALE GENOMIC DNA]</scope>
    <source>
        <strain evidence="7 9">IP141170001</strain>
    </source>
</reference>
<dbReference type="Gene3D" id="3.40.309.10">
    <property type="entry name" value="Aldehyde Dehydrogenase, Chain A, domain 2"/>
    <property type="match status" value="1"/>
</dbReference>
<dbReference type="PROSITE" id="PS00687">
    <property type="entry name" value="ALDEHYDE_DEHYDR_GLU"/>
    <property type="match status" value="1"/>
</dbReference>
<accession>A0A1Q4HGT6</accession>
<evidence type="ECO:0000256" key="2">
    <source>
        <dbReference type="ARBA" id="ARBA00023002"/>
    </source>
</evidence>
<dbReference type="FunFam" id="3.40.309.10:FF:000012">
    <property type="entry name" value="Betaine aldehyde dehydrogenase"/>
    <property type="match status" value="1"/>
</dbReference>
<evidence type="ECO:0000313" key="6">
    <source>
        <dbReference type="EMBL" id="OPE54437.1"/>
    </source>
</evidence>
<dbReference type="Proteomes" id="UP000191039">
    <property type="component" value="Unassembled WGS sequence"/>
</dbReference>
<reference evidence="6 8" key="1">
    <citation type="submission" date="2016-09" db="EMBL/GenBank/DDBJ databases">
        <title>genome sequences of unsequenced Mycobacteria.</title>
        <authorList>
            <person name="Greninger A.L."/>
            <person name="Jerome K.R."/>
            <person name="Mcnair B."/>
            <person name="Wallis C."/>
            <person name="Fang F."/>
        </authorList>
    </citation>
    <scope>NUCLEOTIDE SEQUENCE [LARGE SCALE GENOMIC DNA]</scope>
    <source>
        <strain evidence="6 8">BM1</strain>
    </source>
</reference>
<comment type="similarity">
    <text evidence="1 4">Belongs to the aldehyde dehydrogenase family.</text>
</comment>
<dbReference type="InterPro" id="IPR016161">
    <property type="entry name" value="Ald_DH/histidinol_DH"/>
</dbReference>
<evidence type="ECO:0000313" key="9">
    <source>
        <dbReference type="Proteomes" id="UP000220340"/>
    </source>
</evidence>
<evidence type="ECO:0000259" key="5">
    <source>
        <dbReference type="Pfam" id="PF00171"/>
    </source>
</evidence>
<dbReference type="PANTHER" id="PTHR42804">
    <property type="entry name" value="ALDEHYDE DEHYDROGENASE"/>
    <property type="match status" value="1"/>
</dbReference>
<dbReference type="EMBL" id="MIJD01000086">
    <property type="protein sequence ID" value="OPE54437.1"/>
    <property type="molecule type" value="Genomic_DNA"/>
</dbReference>
<dbReference type="SUPFAM" id="SSF53720">
    <property type="entry name" value="ALDH-like"/>
    <property type="match status" value="1"/>
</dbReference>
<dbReference type="InterPro" id="IPR016162">
    <property type="entry name" value="Ald_DH_N"/>
</dbReference>
<sequence>MSSATSAKPTTRGLFIDGAWTDGAGDETIAVLNPATEETIAEVPQATPADIDSAVGAARRAFDDGPWPTMKPAERGRILGAMADELDRRRAELVELNITEAGSTRMLAEVLQVGTPIDHFRDMVDRVLPQFPFEHPVAPIMGNGIGQGMVVREPYGVAALITAFNFPFLLNLAKLGPALAAGCTAVLKSSPYTPLEALVLGEIAEAAGLPQGVLNIVTGDIPAGERLTRHPGVDLVSFTGSDTVGRKVYAQGAEGIKKVVLELGGKSANIILDDTNLDNVMESVLAGFITHAGQGCALQTRILVHRSLHDDLVARITGVLGFISVGDPADPASMVGPLIREVQRARVEQLIAVGVEEGAEIAYGGKRPAHLDRGFFLEPTLFVGVDNSMRIAQDEFFGPVAVVIPFDDDDDAVRIANDSRYGLAGGVWSADPVRAAAVARRLRTGMVVINGGGGGLNPAAPFGGYKDSGIGREFGEYGLAEYLQHKALQWPVR</sequence>
<dbReference type="Gene3D" id="3.40.605.10">
    <property type="entry name" value="Aldehyde Dehydrogenase, Chain A, domain 1"/>
    <property type="match status" value="1"/>
</dbReference>
<dbReference type="CDD" id="cd07089">
    <property type="entry name" value="ALDH_CddD-AldA-like"/>
    <property type="match status" value="1"/>
</dbReference>
<dbReference type="PANTHER" id="PTHR42804:SF1">
    <property type="entry name" value="ALDEHYDE DEHYDROGENASE-RELATED"/>
    <property type="match status" value="1"/>
</dbReference>
<feature type="active site" evidence="3">
    <location>
        <position position="262"/>
    </location>
</feature>
<proteinExistence type="inferred from homology"/>
<keyword evidence="2 4" id="KW-0560">Oxidoreductase</keyword>